<dbReference type="PANTHER" id="PTHR44757:SF2">
    <property type="entry name" value="BIOFILM ARCHITECTURE MAINTENANCE PROTEIN MBAA"/>
    <property type="match status" value="1"/>
</dbReference>
<dbReference type="Pfam" id="PF03707">
    <property type="entry name" value="MHYT"/>
    <property type="match status" value="2"/>
</dbReference>
<dbReference type="InterPro" id="IPR005330">
    <property type="entry name" value="MHYT_dom"/>
</dbReference>
<organism evidence="4 5">
    <name type="scientific">Hyphomicrobium album</name>
    <dbReference type="NCBI Taxonomy" id="2665159"/>
    <lineage>
        <taxon>Bacteria</taxon>
        <taxon>Pseudomonadati</taxon>
        <taxon>Pseudomonadota</taxon>
        <taxon>Alphaproteobacteria</taxon>
        <taxon>Hyphomicrobiales</taxon>
        <taxon>Hyphomicrobiaceae</taxon>
        <taxon>Hyphomicrobium</taxon>
    </lineage>
</organism>
<dbReference type="InterPro" id="IPR052155">
    <property type="entry name" value="Biofilm_reg_signaling"/>
</dbReference>
<dbReference type="EMBL" id="WMBQ01000001">
    <property type="protein sequence ID" value="MTD93105.1"/>
    <property type="molecule type" value="Genomic_DNA"/>
</dbReference>
<evidence type="ECO:0000313" key="4">
    <source>
        <dbReference type="EMBL" id="MTD93105.1"/>
    </source>
</evidence>
<dbReference type="PANTHER" id="PTHR44757">
    <property type="entry name" value="DIGUANYLATE CYCLASE DGCP"/>
    <property type="match status" value="1"/>
</dbReference>
<proteinExistence type="predicted"/>
<keyword evidence="1" id="KW-0812">Transmembrane</keyword>
<dbReference type="NCBIfam" id="TIGR00254">
    <property type="entry name" value="GGDEF"/>
    <property type="match status" value="1"/>
</dbReference>
<feature type="domain" description="GGDEF" evidence="2">
    <location>
        <begin position="406"/>
        <end position="539"/>
    </location>
</feature>
<feature type="transmembrane region" description="Helical" evidence="1">
    <location>
        <begin position="47"/>
        <end position="71"/>
    </location>
</feature>
<dbReference type="AlphaFoldDB" id="A0A6I3KCF0"/>
<feature type="transmembrane region" description="Helical" evidence="1">
    <location>
        <begin position="176"/>
        <end position="195"/>
    </location>
</feature>
<keyword evidence="1" id="KW-1133">Transmembrane helix</keyword>
<feature type="transmembrane region" description="Helical" evidence="1">
    <location>
        <begin position="215"/>
        <end position="236"/>
    </location>
</feature>
<dbReference type="Gene3D" id="3.30.70.270">
    <property type="match status" value="1"/>
</dbReference>
<evidence type="ECO:0000259" key="3">
    <source>
        <dbReference type="PROSITE" id="PS50924"/>
    </source>
</evidence>
<dbReference type="SUPFAM" id="SSF55785">
    <property type="entry name" value="PYP-like sensor domain (PAS domain)"/>
    <property type="match status" value="1"/>
</dbReference>
<evidence type="ECO:0000313" key="5">
    <source>
        <dbReference type="Proteomes" id="UP000440694"/>
    </source>
</evidence>
<feature type="domain" description="MHYT" evidence="3">
    <location>
        <begin position="12"/>
        <end position="198"/>
    </location>
</feature>
<keyword evidence="5" id="KW-1185">Reference proteome</keyword>
<accession>A0A6I3KCF0</accession>
<feature type="transmembrane region" description="Helical" evidence="1">
    <location>
        <begin position="145"/>
        <end position="164"/>
    </location>
</feature>
<name>A0A6I3KCF0_9HYPH</name>
<dbReference type="InterPro" id="IPR043128">
    <property type="entry name" value="Rev_trsase/Diguanyl_cyclase"/>
</dbReference>
<feature type="transmembrane region" description="Helical" evidence="1">
    <location>
        <begin position="83"/>
        <end position="102"/>
    </location>
</feature>
<reference evidence="4 5" key="1">
    <citation type="submission" date="2019-11" db="EMBL/GenBank/DDBJ databases">
        <title>Identification of a novel strain.</title>
        <authorList>
            <person name="Xu Q."/>
            <person name="Wang G."/>
        </authorList>
    </citation>
    <scope>NUCLEOTIDE SEQUENCE [LARGE SCALE GENOMIC DNA]</scope>
    <source>
        <strain evidence="5">xq</strain>
    </source>
</reference>
<evidence type="ECO:0000259" key="2">
    <source>
        <dbReference type="PROSITE" id="PS50887"/>
    </source>
</evidence>
<dbReference type="InterPro" id="IPR029787">
    <property type="entry name" value="Nucleotide_cyclase"/>
</dbReference>
<gene>
    <name evidence="4" type="ORF">GIW81_02010</name>
</gene>
<dbReference type="Pfam" id="PF00990">
    <property type="entry name" value="GGDEF"/>
    <property type="match status" value="1"/>
</dbReference>
<dbReference type="InterPro" id="IPR035965">
    <property type="entry name" value="PAS-like_dom_sf"/>
</dbReference>
<protein>
    <submittedName>
        <fullName evidence="4">Diguanylate cyclase</fullName>
    </submittedName>
</protein>
<dbReference type="PROSITE" id="PS50924">
    <property type="entry name" value="MHYT"/>
    <property type="match status" value="1"/>
</dbReference>
<dbReference type="PROSITE" id="PS50887">
    <property type="entry name" value="GGDEF"/>
    <property type="match status" value="1"/>
</dbReference>
<dbReference type="Proteomes" id="UP000440694">
    <property type="component" value="Unassembled WGS sequence"/>
</dbReference>
<dbReference type="Pfam" id="PF12860">
    <property type="entry name" value="PAS_7"/>
    <property type="match status" value="1"/>
</dbReference>
<dbReference type="SMART" id="SM00267">
    <property type="entry name" value="GGDEF"/>
    <property type="match status" value="1"/>
</dbReference>
<feature type="transmembrane region" description="Helical" evidence="1">
    <location>
        <begin position="114"/>
        <end position="139"/>
    </location>
</feature>
<dbReference type="CDD" id="cd01949">
    <property type="entry name" value="GGDEF"/>
    <property type="match status" value="1"/>
</dbReference>
<keyword evidence="1" id="KW-0472">Membrane</keyword>
<comment type="caution">
    <text evidence="4">The sequence shown here is derived from an EMBL/GenBank/DDBJ whole genome shotgun (WGS) entry which is preliminary data.</text>
</comment>
<dbReference type="Gene3D" id="3.30.450.20">
    <property type="entry name" value="PAS domain"/>
    <property type="match status" value="1"/>
</dbReference>
<feature type="transmembrane region" description="Helical" evidence="1">
    <location>
        <begin position="15"/>
        <end position="35"/>
    </location>
</feature>
<dbReference type="GO" id="GO:0016020">
    <property type="term" value="C:membrane"/>
    <property type="evidence" value="ECO:0007669"/>
    <property type="project" value="UniProtKB-UniRule"/>
</dbReference>
<dbReference type="RefSeq" id="WP_154737675.1">
    <property type="nucleotide sequence ID" value="NZ_WMBQ01000001.1"/>
</dbReference>
<dbReference type="SUPFAM" id="SSF55073">
    <property type="entry name" value="Nucleotide cyclase"/>
    <property type="match status" value="1"/>
</dbReference>
<sequence>MYRVIACLATDHDRWLVVLAALVCIATTLTSFQMYSIADSSTGPRRFMWAALTGAAAGSGIWATHFVAMLAYKGAMPTHYEPVWTALSLLIAIVIAGAGFVVSTGKSYASAALGGLLIGLSIGTMHYTGMTALLIPGSISWDMHLVAASFALGIVIAGSAIIAFKALAGSRAIVTAGFLLALAICVLHFTAMGAVTIVPDPTVEFHESGMNRGHLALAITAVTFIVLLCVFSAATVQRANLRYEAALTEQNALLEAAMRYLPVGLSMFDRDQRLIMCNPAYRKLYGLSEELTRAGVRYNDIVATLARAQKSVGGAGQSIADHRQNLDCGSSFSETMALDDGRTIVKKVGPIAGGGWVDVQEDVTAQREQEARIAHMARHDVLTGLPNRAHLLEVLDTSLHDACGDERVAILFLDLDRFKQVNDTLGHLMGDDLLKAVAGRLRDTVRRTDLVARLGGDEFVVMHSSTDPINKSAKLASRIIASLVAPFHISGRRVDIGASVGIAVASRDSVDAITLLSRADSALYQTKAAGGTGYCFYGRDGETARALVVYTGQAERALIA</sequence>
<dbReference type="InterPro" id="IPR000160">
    <property type="entry name" value="GGDEF_dom"/>
</dbReference>
<evidence type="ECO:0000256" key="1">
    <source>
        <dbReference type="PROSITE-ProRule" id="PRU00244"/>
    </source>
</evidence>